<proteinExistence type="predicted"/>
<protein>
    <recommendedName>
        <fullName evidence="1">DUF6292 domain-containing protein</fullName>
    </recommendedName>
</protein>
<dbReference type="Proteomes" id="UP001501251">
    <property type="component" value="Unassembled WGS sequence"/>
</dbReference>
<organism evidence="2 3">
    <name type="scientific">Streptosporangium oxazolinicum</name>
    <dbReference type="NCBI Taxonomy" id="909287"/>
    <lineage>
        <taxon>Bacteria</taxon>
        <taxon>Bacillati</taxon>
        <taxon>Actinomycetota</taxon>
        <taxon>Actinomycetes</taxon>
        <taxon>Streptosporangiales</taxon>
        <taxon>Streptosporangiaceae</taxon>
        <taxon>Streptosporangium</taxon>
    </lineage>
</organism>
<dbReference type="Pfam" id="PF19809">
    <property type="entry name" value="DUF6292"/>
    <property type="match status" value="1"/>
</dbReference>
<sequence>MRRHKGVPAVGVKHVEPYTEEWRDQPCRYVGLVVEALGDQVESWWQGPCDPRTVTVRLTGGDALVWDEESGWRRGRYASGDPATPTVLTDDRYLGGGLLLSPERVPSAIADARAGVGNSTAWRPCYRSYRHYRDGFDLALDGYVAYVNA</sequence>
<comment type="caution">
    <text evidence="2">The sequence shown here is derived from an EMBL/GenBank/DDBJ whole genome shotgun (WGS) entry which is preliminary data.</text>
</comment>
<evidence type="ECO:0000259" key="1">
    <source>
        <dbReference type="Pfam" id="PF19809"/>
    </source>
</evidence>
<dbReference type="InterPro" id="IPR046259">
    <property type="entry name" value="DUF6292"/>
</dbReference>
<reference evidence="3" key="1">
    <citation type="journal article" date="2019" name="Int. J. Syst. Evol. Microbiol.">
        <title>The Global Catalogue of Microorganisms (GCM) 10K type strain sequencing project: providing services to taxonomists for standard genome sequencing and annotation.</title>
        <authorList>
            <consortium name="The Broad Institute Genomics Platform"/>
            <consortium name="The Broad Institute Genome Sequencing Center for Infectious Disease"/>
            <person name="Wu L."/>
            <person name="Ma J."/>
        </authorList>
    </citation>
    <scope>NUCLEOTIDE SEQUENCE [LARGE SCALE GENOMIC DNA]</scope>
    <source>
        <strain evidence="3">JCM 17388</strain>
    </source>
</reference>
<evidence type="ECO:0000313" key="2">
    <source>
        <dbReference type="EMBL" id="GAA4202727.1"/>
    </source>
</evidence>
<dbReference type="EMBL" id="BAABAQ010000012">
    <property type="protein sequence ID" value="GAA4202727.1"/>
    <property type="molecule type" value="Genomic_DNA"/>
</dbReference>
<name>A0ABP8BBF6_9ACTN</name>
<feature type="domain" description="DUF6292" evidence="1">
    <location>
        <begin position="29"/>
        <end position="110"/>
    </location>
</feature>
<accession>A0ABP8BBF6</accession>
<gene>
    <name evidence="2" type="ORF">GCM10022252_59330</name>
</gene>
<keyword evidence="3" id="KW-1185">Reference proteome</keyword>
<evidence type="ECO:0000313" key="3">
    <source>
        <dbReference type="Proteomes" id="UP001501251"/>
    </source>
</evidence>